<dbReference type="InterPro" id="IPR017937">
    <property type="entry name" value="Thioredoxin_CS"/>
</dbReference>
<feature type="chain" id="PRO_5047543682" evidence="2">
    <location>
        <begin position="20"/>
        <end position="486"/>
    </location>
</feature>
<accession>A0ABX0A069</accession>
<sequence length="486" mass="55420">MRRSIFTAFVLFCTLGASAQKTAAPAAPKGRNISITLTPIKNAKIYLGSFYGESMALMDSAILDGNSRGVFKGSTKLTGGIYFVVSPQKTMLFQLLMDNKQQFSIVADTALKGREVIMGSPDNDLFKAYSAAMDDKGRRHAQAEQGFVNSKTKEDSAKYRAEFIKTDKEIKDYWNETIKKNPNSLLAFLLTAMRRPETPAIPVVNGKPDSTYPYRYVKQHYWDDVLFNDDRLLRTPFFEPKLNEYMKTMVSPEPDSIIKEVKYFLLSARSGKEIYPYLLTKFTNKYMNPEYMGQDKVFVWLYENFYAKGDTMLLNPASRKAITERAYSLMANQIGLPAAPLDLTDTTGRTASLYNLQAPFTVVAFWDPNCGHCKEEIPRLDSFYRAKWKGYGVAVYSVDIYNNNLPEWKRFIGEKNLSGWVHAYETTEARTAGERAGKINYRQAYDIQKTPTIYLLDKDKRIIAKQLSLEQFDDLIETKRKASAKN</sequence>
<name>A0ABX0A069_9BACT</name>
<keyword evidence="2" id="KW-0732">Signal</keyword>
<feature type="signal peptide" evidence="2">
    <location>
        <begin position="1"/>
        <end position="19"/>
    </location>
</feature>
<dbReference type="CDD" id="cd02966">
    <property type="entry name" value="TlpA_like_family"/>
    <property type="match status" value="1"/>
</dbReference>
<dbReference type="Pfam" id="PF17127">
    <property type="entry name" value="DUF5106"/>
    <property type="match status" value="1"/>
</dbReference>
<dbReference type="RefSeq" id="WP_161820183.1">
    <property type="nucleotide sequence ID" value="NZ_JAACJS010000015.1"/>
</dbReference>
<dbReference type="InterPro" id="IPR036249">
    <property type="entry name" value="Thioredoxin-like_sf"/>
</dbReference>
<evidence type="ECO:0000256" key="2">
    <source>
        <dbReference type="SAM" id="SignalP"/>
    </source>
</evidence>
<evidence type="ECO:0000259" key="3">
    <source>
        <dbReference type="PROSITE" id="PS51352"/>
    </source>
</evidence>
<dbReference type="InterPro" id="IPR000866">
    <property type="entry name" value="AhpC/TSA"/>
</dbReference>
<dbReference type="Gene3D" id="3.40.30.10">
    <property type="entry name" value="Glutaredoxin"/>
    <property type="match status" value="1"/>
</dbReference>
<gene>
    <name evidence="4" type="ORF">GWC95_18490</name>
</gene>
<protein>
    <submittedName>
        <fullName evidence="4">DUF5106 domain-containing protein</fullName>
    </submittedName>
</protein>
<dbReference type="Pfam" id="PF00578">
    <property type="entry name" value="AhpC-TSA"/>
    <property type="match status" value="1"/>
</dbReference>
<dbReference type="PANTHER" id="PTHR42852">
    <property type="entry name" value="THIOL:DISULFIDE INTERCHANGE PROTEIN DSBE"/>
    <property type="match status" value="1"/>
</dbReference>
<dbReference type="Proteomes" id="UP000753802">
    <property type="component" value="Unassembled WGS sequence"/>
</dbReference>
<evidence type="ECO:0000313" key="5">
    <source>
        <dbReference type="Proteomes" id="UP000753802"/>
    </source>
</evidence>
<dbReference type="InterPro" id="IPR013766">
    <property type="entry name" value="Thioredoxin_domain"/>
</dbReference>
<reference evidence="4 5" key="1">
    <citation type="submission" date="2020-01" db="EMBL/GenBank/DDBJ databases">
        <title>Genome analysis.</title>
        <authorList>
            <person name="Wu S."/>
            <person name="Wang G."/>
        </authorList>
    </citation>
    <scope>NUCLEOTIDE SEQUENCE [LARGE SCALE GENOMIC DNA]</scope>
    <source>
        <strain evidence="4 5">SYL130</strain>
    </source>
</reference>
<keyword evidence="5" id="KW-1185">Reference proteome</keyword>
<evidence type="ECO:0000313" key="4">
    <source>
        <dbReference type="EMBL" id="NCI51919.1"/>
    </source>
</evidence>
<dbReference type="InterPro" id="IPR033395">
    <property type="entry name" value="DUF5106"/>
</dbReference>
<dbReference type="InterPro" id="IPR050553">
    <property type="entry name" value="Thioredoxin_ResA/DsbE_sf"/>
</dbReference>
<feature type="domain" description="Thioredoxin" evidence="3">
    <location>
        <begin position="332"/>
        <end position="481"/>
    </location>
</feature>
<proteinExistence type="predicted"/>
<dbReference type="PROSITE" id="PS51352">
    <property type="entry name" value="THIOREDOXIN_2"/>
    <property type="match status" value="1"/>
</dbReference>
<dbReference type="PANTHER" id="PTHR42852:SF13">
    <property type="entry name" value="PROTEIN DIPZ"/>
    <property type="match status" value="1"/>
</dbReference>
<evidence type="ECO:0000256" key="1">
    <source>
        <dbReference type="ARBA" id="ARBA00023284"/>
    </source>
</evidence>
<keyword evidence="1" id="KW-0676">Redox-active center</keyword>
<dbReference type="SUPFAM" id="SSF52833">
    <property type="entry name" value="Thioredoxin-like"/>
    <property type="match status" value="1"/>
</dbReference>
<dbReference type="PROSITE" id="PS00194">
    <property type="entry name" value="THIOREDOXIN_1"/>
    <property type="match status" value="1"/>
</dbReference>
<organism evidence="4 5">
    <name type="scientific">Sediminibacterium roseum</name>
    <dbReference type="NCBI Taxonomy" id="1978412"/>
    <lineage>
        <taxon>Bacteria</taxon>
        <taxon>Pseudomonadati</taxon>
        <taxon>Bacteroidota</taxon>
        <taxon>Chitinophagia</taxon>
        <taxon>Chitinophagales</taxon>
        <taxon>Chitinophagaceae</taxon>
        <taxon>Sediminibacterium</taxon>
    </lineage>
</organism>
<dbReference type="EMBL" id="JAACJS010000015">
    <property type="protein sequence ID" value="NCI51919.1"/>
    <property type="molecule type" value="Genomic_DNA"/>
</dbReference>
<comment type="caution">
    <text evidence="4">The sequence shown here is derived from an EMBL/GenBank/DDBJ whole genome shotgun (WGS) entry which is preliminary data.</text>
</comment>